<evidence type="ECO:0000313" key="2">
    <source>
        <dbReference type="Proteomes" id="UP000509478"/>
    </source>
</evidence>
<evidence type="ECO:0000313" key="1">
    <source>
        <dbReference type="EMBL" id="QLH07967.1"/>
    </source>
</evidence>
<name>A0A7D5M8Y9_9ARCH</name>
<dbReference type="EMBL" id="CP026995">
    <property type="protein sequence ID" value="QLH07967.1"/>
    <property type="molecule type" value="Genomic_DNA"/>
</dbReference>
<organism evidence="1 2">
    <name type="scientific">Nitrosopumilus ureiphilus</name>
    <dbReference type="NCBI Taxonomy" id="1470067"/>
    <lineage>
        <taxon>Archaea</taxon>
        <taxon>Nitrososphaerota</taxon>
        <taxon>Nitrososphaeria</taxon>
        <taxon>Nitrosopumilales</taxon>
        <taxon>Nitrosopumilaceae</taxon>
        <taxon>Nitrosopumilus</taxon>
    </lineage>
</organism>
<keyword evidence="2" id="KW-1185">Reference proteome</keyword>
<proteinExistence type="predicted"/>
<dbReference type="AlphaFoldDB" id="A0A7D5M8Y9"/>
<gene>
    <name evidence="1" type="ORF">C5F50_07190</name>
</gene>
<protein>
    <submittedName>
        <fullName evidence="1">Uncharacterized protein</fullName>
    </submittedName>
</protein>
<dbReference type="KEGG" id="nue:C5F50_07190"/>
<accession>A0A7D5M8Y9</accession>
<reference evidence="1 2" key="1">
    <citation type="submission" date="2018-02" db="EMBL/GenBank/DDBJ databases">
        <title>Complete genome of Nitrosopumilus ureaphilus PS0.</title>
        <authorList>
            <person name="Qin W."/>
            <person name="Zheng Y."/>
            <person name="Stahl D.A."/>
        </authorList>
    </citation>
    <scope>NUCLEOTIDE SEQUENCE [LARGE SCALE GENOMIC DNA]</scope>
    <source>
        <strain evidence="1 2">PS0</strain>
    </source>
</reference>
<dbReference type="Proteomes" id="UP000509478">
    <property type="component" value="Chromosome"/>
</dbReference>
<sequence length="254" mass="29489">MLIQKVLMVFSMVIMLSIIIVLKTGSSDAINVSEDYDYYRISQMPETQFFEQYEELSAPVKTVVVYPILTQSAYSWGGIHDFYSGYCETCYVVNIDEFYDPIFSVGAKSFRILEFLGYDVIDDIDIDQDPQILNKYNSVILLHNEFVTQNEFLAITSHPSVVYLYPGIFNSKVKINYDEKSMTLEKGPSFPHSDIKNGFDWVYDNFDMYDNTTCADWEFYKIDNGYMLNCTPEYAIQNSDEMLREIKRLADPGF</sequence>
<dbReference type="OrthoDB" id="10079at2157"/>